<name>A0ABU2TVW0_9ACTN</name>
<dbReference type="InterPro" id="IPR003331">
    <property type="entry name" value="UDP_GlcNAc_Epimerase_2_dom"/>
</dbReference>
<evidence type="ECO:0000313" key="7">
    <source>
        <dbReference type="Proteomes" id="UP001183809"/>
    </source>
</evidence>
<dbReference type="RefSeq" id="WP_311696541.1">
    <property type="nucleotide sequence ID" value="NZ_JAVREY010000020.1"/>
</dbReference>
<dbReference type="EMBL" id="JAVREY010000020">
    <property type="protein sequence ID" value="MDT0465054.1"/>
    <property type="molecule type" value="Genomic_DNA"/>
</dbReference>
<proteinExistence type="inferred from homology"/>
<gene>
    <name evidence="6" type="primary">wecB</name>
    <name evidence="6" type="ORF">RM764_18910</name>
</gene>
<dbReference type="Proteomes" id="UP001183809">
    <property type="component" value="Unassembled WGS sequence"/>
</dbReference>
<comment type="caution">
    <text evidence="6">The sequence shown here is derived from an EMBL/GenBank/DDBJ whole genome shotgun (WGS) entry which is preliminary data.</text>
</comment>
<dbReference type="CDD" id="cd03786">
    <property type="entry name" value="GTB_UDP-GlcNAc_2-Epimerase"/>
    <property type="match status" value="1"/>
</dbReference>
<dbReference type="Pfam" id="PF02350">
    <property type="entry name" value="Epimerase_2"/>
    <property type="match status" value="1"/>
</dbReference>
<evidence type="ECO:0000256" key="4">
    <source>
        <dbReference type="RuleBase" id="RU003513"/>
    </source>
</evidence>
<dbReference type="GO" id="GO:0008761">
    <property type="term" value="F:UDP-N-acetylglucosamine 2-epimerase activity"/>
    <property type="evidence" value="ECO:0007669"/>
    <property type="project" value="UniProtKB-EC"/>
</dbReference>
<feature type="domain" description="UDP-N-acetylglucosamine 2-epimerase" evidence="5">
    <location>
        <begin position="23"/>
        <end position="366"/>
    </location>
</feature>
<evidence type="ECO:0000313" key="6">
    <source>
        <dbReference type="EMBL" id="MDT0465054.1"/>
    </source>
</evidence>
<dbReference type="InterPro" id="IPR029767">
    <property type="entry name" value="WecB-like"/>
</dbReference>
<evidence type="ECO:0000256" key="2">
    <source>
        <dbReference type="ARBA" id="ARBA00038209"/>
    </source>
</evidence>
<organism evidence="6 7">
    <name type="scientific">Streptomyces gibsoniae</name>
    <dbReference type="NCBI Taxonomy" id="3075529"/>
    <lineage>
        <taxon>Bacteria</taxon>
        <taxon>Bacillati</taxon>
        <taxon>Actinomycetota</taxon>
        <taxon>Actinomycetes</taxon>
        <taxon>Kitasatosporales</taxon>
        <taxon>Streptomycetaceae</taxon>
        <taxon>Streptomyces</taxon>
    </lineage>
</organism>
<keyword evidence="7" id="KW-1185">Reference proteome</keyword>
<evidence type="ECO:0000256" key="3">
    <source>
        <dbReference type="ARBA" id="ARBA00038858"/>
    </source>
</evidence>
<evidence type="ECO:0000256" key="1">
    <source>
        <dbReference type="ARBA" id="ARBA00023235"/>
    </source>
</evidence>
<accession>A0ABU2TVW0</accession>
<dbReference type="Gene3D" id="3.40.50.2000">
    <property type="entry name" value="Glycogen Phosphorylase B"/>
    <property type="match status" value="2"/>
</dbReference>
<dbReference type="NCBIfam" id="TIGR00236">
    <property type="entry name" value="wecB"/>
    <property type="match status" value="1"/>
</dbReference>
<dbReference type="PANTHER" id="PTHR43174:SF2">
    <property type="entry name" value="UDP-N-ACETYLGLUCOSAMINE 2-EPIMERASE"/>
    <property type="match status" value="1"/>
</dbReference>
<sequence length="404" mass="43693">MKRIMAVYGTRPEAIKMAPVIEALRASDHFDPLVTVTGQHRSMLDQVNRLFGIEPDHDLDILSTGQTLTDITTRTLERLRPLLDKEQPDAVLVQGDTTTTLAGALAAFYQKIPVVHLEAGLRTGSTYSPYPEEMNRRLTTRLADLHLAPTSGARHNLLREGVDQQSVVVTGNTVIDALLRTLDRTAGRLSDPTVRLLEADPRSVLLVTAHRRESWGEGMQSIGDALARLASLHPDLLVVFPIHRNPAVRAAIVPKVAGLENVRIVEPLDYEGFAHLMNGSHLILTDSGGVQEEGPSLGKPVLVMRETTERPEGVAAGTVSLVGTDTARIVTEVTRLLCDPVAYARMAQAVNPYGDGLAAERTVQALGHWFGLCDAPADFTGAAARAAEELPTQSRRSDAMATGL</sequence>
<protein>
    <recommendedName>
        <fullName evidence="3">UDP-N-acetylglucosamine 2-epimerase (non-hydrolyzing)</fullName>
        <ecNumber evidence="3">5.1.3.14</ecNumber>
    </recommendedName>
</protein>
<dbReference type="SUPFAM" id="SSF53756">
    <property type="entry name" value="UDP-Glycosyltransferase/glycogen phosphorylase"/>
    <property type="match status" value="1"/>
</dbReference>
<dbReference type="PANTHER" id="PTHR43174">
    <property type="entry name" value="UDP-N-ACETYLGLUCOSAMINE 2-EPIMERASE"/>
    <property type="match status" value="1"/>
</dbReference>
<keyword evidence="1 4" id="KW-0413">Isomerase</keyword>
<reference evidence="7" key="1">
    <citation type="submission" date="2023-07" db="EMBL/GenBank/DDBJ databases">
        <title>30 novel species of actinomycetes from the DSMZ collection.</title>
        <authorList>
            <person name="Nouioui I."/>
        </authorList>
    </citation>
    <scope>NUCLEOTIDE SEQUENCE [LARGE SCALE GENOMIC DNA]</scope>
    <source>
        <strain evidence="7">DSM 41699</strain>
    </source>
</reference>
<dbReference type="EC" id="5.1.3.14" evidence="3"/>
<evidence type="ECO:0000259" key="5">
    <source>
        <dbReference type="Pfam" id="PF02350"/>
    </source>
</evidence>
<comment type="similarity">
    <text evidence="2 4">Belongs to the UDP-N-acetylglucosamine 2-epimerase family.</text>
</comment>